<name>A0ABR0F8C0_9PEZI</name>
<gene>
    <name evidence="1" type="ORF">QC761_605170</name>
</gene>
<sequence length="72" mass="8459">MCCPNPRRQKRTRRMPAAEWPASSYTVCWTWPVRDCLSCLRPLAKLEGIFPDIEDTKEGKRWNNAIGPRLKR</sequence>
<proteinExistence type="predicted"/>
<dbReference type="EMBL" id="JAFFGZ010000008">
    <property type="protein sequence ID" value="KAK4640226.1"/>
    <property type="molecule type" value="Genomic_DNA"/>
</dbReference>
<reference evidence="1 2" key="1">
    <citation type="journal article" date="2023" name="bioRxiv">
        <title>High-quality genome assemblies of four members of thePodospora anserinaspecies complex.</title>
        <authorList>
            <person name="Ament-Velasquez S.L."/>
            <person name="Vogan A.A."/>
            <person name="Wallerman O."/>
            <person name="Hartmann F."/>
            <person name="Gautier V."/>
            <person name="Silar P."/>
            <person name="Giraud T."/>
            <person name="Johannesson H."/>
        </authorList>
    </citation>
    <scope>NUCLEOTIDE SEQUENCE [LARGE SCALE GENOMIC DNA]</scope>
    <source>
        <strain evidence="1 2">CBS 112042</strain>
    </source>
</reference>
<evidence type="ECO:0000313" key="1">
    <source>
        <dbReference type="EMBL" id="KAK4640226.1"/>
    </source>
</evidence>
<keyword evidence="2" id="KW-1185">Reference proteome</keyword>
<evidence type="ECO:0000313" key="2">
    <source>
        <dbReference type="Proteomes" id="UP001322138"/>
    </source>
</evidence>
<comment type="caution">
    <text evidence="1">The sequence shown here is derived from an EMBL/GenBank/DDBJ whole genome shotgun (WGS) entry which is preliminary data.</text>
</comment>
<protein>
    <submittedName>
        <fullName evidence="1">Uncharacterized protein</fullName>
    </submittedName>
</protein>
<dbReference type="Proteomes" id="UP001322138">
    <property type="component" value="Unassembled WGS sequence"/>
</dbReference>
<accession>A0ABR0F8C0</accession>
<dbReference type="RefSeq" id="XP_062729202.1">
    <property type="nucleotide sequence ID" value="XM_062880964.1"/>
</dbReference>
<dbReference type="GeneID" id="87900446"/>
<organism evidence="1 2">
    <name type="scientific">Podospora bellae-mahoneyi</name>
    <dbReference type="NCBI Taxonomy" id="2093777"/>
    <lineage>
        <taxon>Eukaryota</taxon>
        <taxon>Fungi</taxon>
        <taxon>Dikarya</taxon>
        <taxon>Ascomycota</taxon>
        <taxon>Pezizomycotina</taxon>
        <taxon>Sordariomycetes</taxon>
        <taxon>Sordariomycetidae</taxon>
        <taxon>Sordariales</taxon>
        <taxon>Podosporaceae</taxon>
        <taxon>Podospora</taxon>
    </lineage>
</organism>